<dbReference type="Proteomes" id="UP000007102">
    <property type="component" value="Chromosome"/>
</dbReference>
<dbReference type="STRING" id="868864.Dester_1022"/>
<dbReference type="GO" id="GO:0016887">
    <property type="term" value="F:ATP hydrolysis activity"/>
    <property type="evidence" value="ECO:0007669"/>
    <property type="project" value="InterPro"/>
</dbReference>
<reference evidence="6" key="2">
    <citation type="submission" date="2011-02" db="EMBL/GenBank/DDBJ databases">
        <title>The complete genome of Desulfurobacterium thermolithotrophum DSM 11699.</title>
        <authorList>
            <consortium name="US DOE Joint Genome Institute (JGI-PGF)"/>
            <person name="Lucas S."/>
            <person name="Copeland A."/>
            <person name="Lapidus A."/>
            <person name="Bruce D."/>
            <person name="Goodwin L."/>
            <person name="Pitluck S."/>
            <person name="Kyrpides N."/>
            <person name="Mavromatis K."/>
            <person name="Pagani I."/>
            <person name="Ivanova N."/>
            <person name="Mikhailova N."/>
            <person name="Daligault H."/>
            <person name="Detter J.C."/>
            <person name="Tapia R."/>
            <person name="Han C."/>
            <person name="Land M."/>
            <person name="Hauser L."/>
            <person name="Markowitz V."/>
            <person name="Cheng J.-F."/>
            <person name="Hugenholtz P."/>
            <person name="Woyke T."/>
            <person name="Wu D."/>
            <person name="Spring S."/>
            <person name="Brambilla E."/>
            <person name="Klenk H.-P."/>
            <person name="Eisen J.A."/>
        </authorList>
    </citation>
    <scope>NUCLEOTIDE SEQUENCE [LARGE SCALE GENOMIC DNA]</scope>
    <source>
        <strain evidence="6">DSM 11699 / BSA</strain>
    </source>
</reference>
<dbReference type="GO" id="GO:0005524">
    <property type="term" value="F:ATP binding"/>
    <property type="evidence" value="ECO:0007669"/>
    <property type="project" value="InterPro"/>
</dbReference>
<reference evidence="5 6" key="1">
    <citation type="journal article" date="2011" name="Stand. Genomic Sci.">
        <title>Complete genome sequence of the thermophilic sulfur-reducer Desulfurobacterium thermolithotrophum type strain (BSA(T)) from a deep-sea hydrothermal vent.</title>
        <authorList>
            <person name="Goker M."/>
            <person name="Daligault H."/>
            <person name="Mwirichia R."/>
            <person name="Lapidus A."/>
            <person name="Lucas S."/>
            <person name="Deshpande S."/>
            <person name="Pagani I."/>
            <person name="Tapia R."/>
            <person name="Cheng J.F."/>
            <person name="Goodwin L."/>
            <person name="Pitluck S."/>
            <person name="Liolios K."/>
            <person name="Ivanova N."/>
            <person name="Mavromatis K."/>
            <person name="Mikhailova N."/>
            <person name="Pati A."/>
            <person name="Chen A."/>
            <person name="Palaniappan K."/>
            <person name="Han C."/>
            <person name="Land M."/>
            <person name="Hauser L."/>
            <person name="Pan C."/>
            <person name="Brambilla E.M."/>
            <person name="Rohde M."/>
            <person name="Spring S."/>
            <person name="Sikorski J."/>
            <person name="Wirth R."/>
            <person name="Detter J.C."/>
            <person name="Woyke T."/>
            <person name="Bristow J."/>
            <person name="Eisen J.A."/>
            <person name="Markowitz V."/>
            <person name="Hugenholtz P."/>
            <person name="Kyrpides N.C."/>
            <person name="Klenk H.P."/>
        </authorList>
    </citation>
    <scope>NUCLEOTIDE SEQUENCE [LARGE SCALE GENOMIC DNA]</scope>
    <source>
        <strain evidence="6">DSM 11699 / BSA</strain>
    </source>
</reference>
<dbReference type="EMBL" id="CP002543">
    <property type="protein sequence ID" value="ADY73660.1"/>
    <property type="molecule type" value="Genomic_DNA"/>
</dbReference>
<keyword evidence="5" id="KW-0378">Hydrolase</keyword>
<organism evidence="5 6">
    <name type="scientific">Desulfurobacterium thermolithotrophum (strain DSM 11699 / BSA)</name>
    <dbReference type="NCBI Taxonomy" id="868864"/>
    <lineage>
        <taxon>Bacteria</taxon>
        <taxon>Pseudomonadati</taxon>
        <taxon>Aquificota</taxon>
        <taxon>Aquificia</taxon>
        <taxon>Desulfurobacteriales</taxon>
        <taxon>Desulfurobacteriaceae</taxon>
        <taxon>Desulfurobacterium</taxon>
    </lineage>
</organism>
<dbReference type="NCBIfam" id="TIGR00345">
    <property type="entry name" value="GET3_arsA_TRC40"/>
    <property type="match status" value="1"/>
</dbReference>
<evidence type="ECO:0000313" key="5">
    <source>
        <dbReference type="EMBL" id="ADY73660.1"/>
    </source>
</evidence>
<name>F0S488_DESTD</name>
<dbReference type="HOGENOM" id="CLU_040761_4_0_0"/>
<evidence type="ECO:0000256" key="3">
    <source>
        <dbReference type="ARBA" id="ARBA00066752"/>
    </source>
</evidence>
<dbReference type="PANTHER" id="PTHR10803:SF3">
    <property type="entry name" value="ATPASE GET3"/>
    <property type="match status" value="1"/>
</dbReference>
<gene>
    <name evidence="5" type="ordered locus">Dester_1022</name>
</gene>
<dbReference type="PANTHER" id="PTHR10803">
    <property type="entry name" value="ARSENICAL PUMP-DRIVING ATPASE ARSENITE-TRANSLOCATING ATPASE"/>
    <property type="match status" value="1"/>
</dbReference>
<evidence type="ECO:0000313" key="6">
    <source>
        <dbReference type="Proteomes" id="UP000007102"/>
    </source>
</evidence>
<dbReference type="Gene3D" id="3.40.50.300">
    <property type="entry name" value="P-loop containing nucleotide triphosphate hydrolases"/>
    <property type="match status" value="1"/>
</dbReference>
<dbReference type="InterPro" id="IPR025723">
    <property type="entry name" value="ArsA/GET3_ATPase-like"/>
</dbReference>
<dbReference type="RefSeq" id="WP_013638612.1">
    <property type="nucleotide sequence ID" value="NC_015185.1"/>
</dbReference>
<dbReference type="eggNOG" id="COG0003">
    <property type="taxonomic scope" value="Bacteria"/>
</dbReference>
<dbReference type="CDD" id="cd02035">
    <property type="entry name" value="ArsA"/>
    <property type="match status" value="1"/>
</dbReference>
<dbReference type="OrthoDB" id="9780677at2"/>
<evidence type="ECO:0000256" key="2">
    <source>
        <dbReference type="ARBA" id="ARBA00052296"/>
    </source>
</evidence>
<evidence type="ECO:0000256" key="1">
    <source>
        <dbReference type="ARBA" id="ARBA00011040"/>
    </source>
</evidence>
<dbReference type="InterPro" id="IPR027417">
    <property type="entry name" value="P-loop_NTPase"/>
</dbReference>
<sequence>MLSKKFFFFSGKGGVGKTTISSSVALSFSEKGFKTLLVSLDPAHSLSFVLEKDVGGKINQVSSNLFAVEIDVEKEMKDYLKRVKKEAEKIVSPVILEEVKAQIDLAFYSPGAFELAILDVIYKIISENEMSYDKIVFDTAPSGYTLRLLSLPLLLDKWLDQIIKLRQEALKYELYSDLKDKRKLTDVYSEDPVLSILKRRKTQFETLRKKLFNLKETLFGIVTNPAVLPIKIAERTVKELEASGIEVKLIVFNRFRGKSLDEVEKAFPKKKVIIISEREKEPVGIKELRKIGKELLFQFM</sequence>
<dbReference type="Pfam" id="PF02374">
    <property type="entry name" value="ArsA_ATPase"/>
    <property type="match status" value="1"/>
</dbReference>
<comment type="similarity">
    <text evidence="1">Belongs to the arsA ATPase family.</text>
</comment>
<dbReference type="EC" id="7.3.2.7" evidence="3"/>
<dbReference type="InterPro" id="IPR016300">
    <property type="entry name" value="ATPase_ArsA/GET3"/>
</dbReference>
<dbReference type="SUPFAM" id="SSF52540">
    <property type="entry name" value="P-loop containing nucleoside triphosphate hydrolases"/>
    <property type="match status" value="1"/>
</dbReference>
<evidence type="ECO:0000259" key="4">
    <source>
        <dbReference type="Pfam" id="PF02374"/>
    </source>
</evidence>
<dbReference type="GO" id="GO:0015446">
    <property type="term" value="F:ATPase-coupled arsenite transmembrane transporter activity"/>
    <property type="evidence" value="ECO:0007669"/>
    <property type="project" value="UniProtKB-EC"/>
</dbReference>
<dbReference type="AlphaFoldDB" id="F0S488"/>
<accession>F0S488</accession>
<protein>
    <recommendedName>
        <fullName evidence="3">arsenite-transporting ATPase</fullName>
        <ecNumber evidence="3">7.3.2.7</ecNumber>
    </recommendedName>
</protein>
<dbReference type="InParanoid" id="F0S488"/>
<comment type="catalytic activity">
    <reaction evidence="2">
        <text>arsenite(in) + ATP + H2O = arsenite(out) + ADP + phosphate + H(+)</text>
        <dbReference type="Rhea" id="RHEA:11348"/>
        <dbReference type="ChEBI" id="CHEBI:15377"/>
        <dbReference type="ChEBI" id="CHEBI:15378"/>
        <dbReference type="ChEBI" id="CHEBI:29242"/>
        <dbReference type="ChEBI" id="CHEBI:30616"/>
        <dbReference type="ChEBI" id="CHEBI:43474"/>
        <dbReference type="ChEBI" id="CHEBI:456216"/>
        <dbReference type="EC" id="7.3.2.7"/>
    </reaction>
</comment>
<feature type="domain" description="ArsA/GET3 Anion-transporting ATPase-like" evidence="4">
    <location>
        <begin position="5"/>
        <end position="254"/>
    </location>
</feature>
<proteinExistence type="inferred from homology"/>
<dbReference type="KEGG" id="dte:Dester_1022"/>
<keyword evidence="6" id="KW-1185">Reference proteome</keyword>